<evidence type="ECO:0000256" key="1">
    <source>
        <dbReference type="SAM" id="MobiDB-lite"/>
    </source>
</evidence>
<protein>
    <recommendedName>
        <fullName evidence="5">Prohormone-2</fullName>
    </recommendedName>
</protein>
<evidence type="ECO:0000313" key="3">
    <source>
        <dbReference type="EMBL" id="KYQ60707.1"/>
    </source>
</evidence>
<reference evidence="3 4" key="1">
    <citation type="submission" date="2015-09" db="EMBL/GenBank/DDBJ databases">
        <title>Trachymyrmex zeteki WGS genome.</title>
        <authorList>
            <person name="Nygaard S."/>
            <person name="Hu H."/>
            <person name="Boomsma J."/>
            <person name="Zhang G."/>
        </authorList>
    </citation>
    <scope>NUCLEOTIDE SEQUENCE [LARGE SCALE GENOMIC DNA]</scope>
    <source>
        <strain evidence="3">Tzet28-1</strain>
        <tissue evidence="3">Whole body</tissue>
    </source>
</reference>
<accession>A0A151XK45</accession>
<evidence type="ECO:0000256" key="2">
    <source>
        <dbReference type="SAM" id="SignalP"/>
    </source>
</evidence>
<feature type="signal peptide" evidence="2">
    <location>
        <begin position="1"/>
        <end position="20"/>
    </location>
</feature>
<organism evidence="3 4">
    <name type="scientific">Mycetomoellerius zeteki</name>
    <dbReference type="NCBI Taxonomy" id="64791"/>
    <lineage>
        <taxon>Eukaryota</taxon>
        <taxon>Metazoa</taxon>
        <taxon>Ecdysozoa</taxon>
        <taxon>Arthropoda</taxon>
        <taxon>Hexapoda</taxon>
        <taxon>Insecta</taxon>
        <taxon>Pterygota</taxon>
        <taxon>Neoptera</taxon>
        <taxon>Endopterygota</taxon>
        <taxon>Hymenoptera</taxon>
        <taxon>Apocrita</taxon>
        <taxon>Aculeata</taxon>
        <taxon>Formicoidea</taxon>
        <taxon>Formicidae</taxon>
        <taxon>Myrmicinae</taxon>
        <taxon>Mycetomoellerius</taxon>
    </lineage>
</organism>
<evidence type="ECO:0008006" key="5">
    <source>
        <dbReference type="Google" id="ProtNLM"/>
    </source>
</evidence>
<keyword evidence="2" id="KW-0732">Signal</keyword>
<name>A0A151XK45_9HYME</name>
<dbReference type="AlphaFoldDB" id="A0A151XK45"/>
<feature type="region of interest" description="Disordered" evidence="1">
    <location>
        <begin position="106"/>
        <end position="134"/>
    </location>
</feature>
<sequence length="233" mass="27124">MERLSVILFSFYSLAILTESMSTGSSAMIETSWDDVHDVRDVKNYVDLKQNVQNNTNCKYPFIENPMKNSTQVEEHAKDPLYLNNASNAFTISTDDFSSSNIKDMEHLRHNEDKENDADRKEEPSEDLSSHDILLDPSLIPARLTRQTEKGDVDYSNLASISSDVKSNNHDDSRSVLPSKRNLNYEGDLSMAEDRYSSAYPYYRREFPNQRYRANDRREPYRNYWRYPVFSGK</sequence>
<feature type="chain" id="PRO_5007591953" description="Prohormone-2" evidence="2">
    <location>
        <begin position="21"/>
        <end position="233"/>
    </location>
</feature>
<gene>
    <name evidence="3" type="ORF">ALC60_00332</name>
</gene>
<keyword evidence="4" id="KW-1185">Reference proteome</keyword>
<dbReference type="EMBL" id="KQ982052">
    <property type="protein sequence ID" value="KYQ60707.1"/>
    <property type="molecule type" value="Genomic_DNA"/>
</dbReference>
<evidence type="ECO:0000313" key="4">
    <source>
        <dbReference type="Proteomes" id="UP000075809"/>
    </source>
</evidence>
<dbReference type="Proteomes" id="UP000075809">
    <property type="component" value="Unassembled WGS sequence"/>
</dbReference>
<proteinExistence type="predicted"/>